<organism evidence="5 6">
    <name type="scientific">Hungatella hathewayi WAL-18680</name>
    <dbReference type="NCBI Taxonomy" id="742737"/>
    <lineage>
        <taxon>Bacteria</taxon>
        <taxon>Bacillati</taxon>
        <taxon>Bacillota</taxon>
        <taxon>Clostridia</taxon>
        <taxon>Lachnospirales</taxon>
        <taxon>Lachnospiraceae</taxon>
        <taxon>Hungatella</taxon>
    </lineage>
</organism>
<dbReference type="Pfam" id="PF02518">
    <property type="entry name" value="HATPase_c"/>
    <property type="match status" value="1"/>
</dbReference>
<keyword evidence="6" id="KW-1185">Reference proteome</keyword>
<keyword evidence="2" id="KW-0472">Membrane</keyword>
<dbReference type="EMBL" id="ADLN01000092">
    <property type="protein sequence ID" value="EHI58702.1"/>
    <property type="molecule type" value="Genomic_DNA"/>
</dbReference>
<evidence type="ECO:0000313" key="6">
    <source>
        <dbReference type="Proteomes" id="UP000005384"/>
    </source>
</evidence>
<proteinExistence type="predicted"/>
<dbReference type="InterPro" id="IPR003594">
    <property type="entry name" value="HATPase_dom"/>
</dbReference>
<dbReference type="Gene3D" id="3.30.565.10">
    <property type="entry name" value="Histidine kinase-like ATPase, C-terminal domain"/>
    <property type="match status" value="1"/>
</dbReference>
<dbReference type="GO" id="GO:0000155">
    <property type="term" value="F:phosphorelay sensor kinase activity"/>
    <property type="evidence" value="ECO:0007669"/>
    <property type="project" value="InterPro"/>
</dbReference>
<reference evidence="5 6" key="1">
    <citation type="submission" date="2011-08" db="EMBL/GenBank/DDBJ databases">
        <title>The Genome Sequence of Clostridium hathewayi WAL-18680.</title>
        <authorList>
            <consortium name="The Broad Institute Genome Sequencing Platform"/>
            <person name="Earl A."/>
            <person name="Ward D."/>
            <person name="Feldgarden M."/>
            <person name="Gevers D."/>
            <person name="Finegold S.M."/>
            <person name="Summanen P.H."/>
            <person name="Molitoris D.R."/>
            <person name="Song M."/>
            <person name="Daigneault M."/>
            <person name="Allen-Vercoe E."/>
            <person name="Young S.K."/>
            <person name="Zeng Q."/>
            <person name="Gargeya S."/>
            <person name="Fitzgerald M."/>
            <person name="Haas B."/>
            <person name="Abouelleil A."/>
            <person name="Alvarado L."/>
            <person name="Arachchi H.M."/>
            <person name="Berlin A."/>
            <person name="Brown A."/>
            <person name="Chapman S.B."/>
            <person name="Chen Z."/>
            <person name="Dunbar C."/>
            <person name="Freedman E."/>
            <person name="Gearin G."/>
            <person name="Gellesch M."/>
            <person name="Goldberg J."/>
            <person name="Griggs A."/>
            <person name="Gujja S."/>
            <person name="Heiman D."/>
            <person name="Howarth C."/>
            <person name="Larson L."/>
            <person name="Lui A."/>
            <person name="MacDonald P.J.P."/>
            <person name="Montmayeur A."/>
            <person name="Murphy C."/>
            <person name="Neiman D."/>
            <person name="Pearson M."/>
            <person name="Priest M."/>
            <person name="Roberts A."/>
            <person name="Saif S."/>
            <person name="Shea T."/>
            <person name="Shenoy N."/>
            <person name="Sisk P."/>
            <person name="Stolte C."/>
            <person name="Sykes S."/>
            <person name="Wortman J."/>
            <person name="Nusbaum C."/>
            <person name="Birren B."/>
        </authorList>
    </citation>
    <scope>NUCLEOTIDE SEQUENCE [LARGE SCALE GENOMIC DNA]</scope>
    <source>
        <strain evidence="5 6">WAL-18680</strain>
    </source>
</reference>
<sequence length="478" mass="54368">MKKQSGIMWFFSSLGAAVLLMAVAVIGTMVYGVSVQSQLQEQFIARTSAVDTILADLYEMETVFGLFSRDWSEEGFATYQQACEKLTGDLEEYREYCKEAPVTLNYIRRLNSFNVYQQNQIRKALDGEEAQYATVRYVDGGLNMHQQQALEMAKNDMLYARNRYEADFEKVSRWMFFISGAFAIAALVMGVLLARFSIVTKRVLDGMMESFNHLAARDWDVPDLKDSRYREFTLISQTANHMKQEIKNYIKEIEKQAKLEKQLNEERLLNEQQYTMVITAQMSALRAQVNPHFLFNSLNLIGVTALVGNSEHVMQLVEATGNILRYSLYQKELTTPLEEELDIVSQYLFLQKCRFGEAVKAEIHNDLDGEDIFIPTMSIQPVVENCFKHGFGNKENLHIHISVTKEEENLVAVCVADDGVGFDVTQVQSEGDSGIGLNNIRKRLELMYGAGRQWMEIESEPGVFSSVTILIPQKGGVQ</sequence>
<evidence type="ECO:0000259" key="4">
    <source>
        <dbReference type="Pfam" id="PF06580"/>
    </source>
</evidence>
<feature type="domain" description="Signal transduction histidine kinase internal region" evidence="4">
    <location>
        <begin position="280"/>
        <end position="358"/>
    </location>
</feature>
<comment type="caution">
    <text evidence="5">The sequence shown here is derived from an EMBL/GenBank/DDBJ whole genome shotgun (WGS) entry which is preliminary data.</text>
</comment>
<protein>
    <submittedName>
        <fullName evidence="5">Uncharacterized protein</fullName>
    </submittedName>
</protein>
<feature type="domain" description="Histidine kinase/HSP90-like ATPase" evidence="3">
    <location>
        <begin position="379"/>
        <end position="473"/>
    </location>
</feature>
<dbReference type="AlphaFoldDB" id="G5IIR7"/>
<dbReference type="Gene3D" id="6.10.340.10">
    <property type="match status" value="1"/>
</dbReference>
<name>G5IIR7_9FIRM</name>
<accession>G5IIR7</accession>
<dbReference type="GO" id="GO:0016020">
    <property type="term" value="C:membrane"/>
    <property type="evidence" value="ECO:0007669"/>
    <property type="project" value="InterPro"/>
</dbReference>
<dbReference type="InterPro" id="IPR010559">
    <property type="entry name" value="Sig_transdc_His_kin_internal"/>
</dbReference>
<dbReference type="InterPro" id="IPR050640">
    <property type="entry name" value="Bact_2-comp_sensor_kinase"/>
</dbReference>
<keyword evidence="1" id="KW-0175">Coiled coil</keyword>
<dbReference type="Pfam" id="PF06580">
    <property type="entry name" value="His_kinase"/>
    <property type="match status" value="1"/>
</dbReference>
<dbReference type="PANTHER" id="PTHR34220:SF7">
    <property type="entry name" value="SENSOR HISTIDINE KINASE YPDA"/>
    <property type="match status" value="1"/>
</dbReference>
<evidence type="ECO:0000256" key="1">
    <source>
        <dbReference type="SAM" id="Coils"/>
    </source>
</evidence>
<dbReference type="OrthoDB" id="9809348at2"/>
<keyword evidence="2" id="KW-1133">Transmembrane helix</keyword>
<evidence type="ECO:0000256" key="2">
    <source>
        <dbReference type="SAM" id="Phobius"/>
    </source>
</evidence>
<gene>
    <name evidence="5" type="ORF">HMPREF9473_03395</name>
</gene>
<evidence type="ECO:0000259" key="3">
    <source>
        <dbReference type="Pfam" id="PF02518"/>
    </source>
</evidence>
<keyword evidence="2" id="KW-0812">Transmembrane</keyword>
<dbReference type="SUPFAM" id="SSF55874">
    <property type="entry name" value="ATPase domain of HSP90 chaperone/DNA topoisomerase II/histidine kinase"/>
    <property type="match status" value="1"/>
</dbReference>
<dbReference type="PANTHER" id="PTHR34220">
    <property type="entry name" value="SENSOR HISTIDINE KINASE YPDA"/>
    <property type="match status" value="1"/>
</dbReference>
<feature type="transmembrane region" description="Helical" evidence="2">
    <location>
        <begin position="174"/>
        <end position="198"/>
    </location>
</feature>
<dbReference type="PATRIC" id="fig|742737.3.peg.3373"/>
<evidence type="ECO:0000313" key="5">
    <source>
        <dbReference type="EMBL" id="EHI58702.1"/>
    </source>
</evidence>
<dbReference type="Proteomes" id="UP000005384">
    <property type="component" value="Unassembled WGS sequence"/>
</dbReference>
<dbReference type="HOGENOM" id="CLU_020473_5_1_9"/>
<feature type="coiled-coil region" evidence="1">
    <location>
        <begin position="239"/>
        <end position="266"/>
    </location>
</feature>
<dbReference type="RefSeq" id="WP_006781375.1">
    <property type="nucleotide sequence ID" value="NZ_CP040506.1"/>
</dbReference>
<dbReference type="InterPro" id="IPR036890">
    <property type="entry name" value="HATPase_C_sf"/>
</dbReference>